<dbReference type="STRING" id="246404.A0A507F5M3"/>
<dbReference type="Pfam" id="PF18564">
    <property type="entry name" value="Glyco_hydro_5_C"/>
    <property type="match status" value="1"/>
</dbReference>
<reference evidence="8 9" key="1">
    <citation type="journal article" date="2019" name="Sci. Rep.">
        <title>Comparative genomics of chytrid fungi reveal insights into the obligate biotrophic and pathogenic lifestyle of Synchytrium endobioticum.</title>
        <authorList>
            <person name="van de Vossenberg B.T.L.H."/>
            <person name="Warris S."/>
            <person name="Nguyen H.D.T."/>
            <person name="van Gent-Pelzer M.P.E."/>
            <person name="Joly D.L."/>
            <person name="van de Geest H.C."/>
            <person name="Bonants P.J.M."/>
            <person name="Smith D.S."/>
            <person name="Levesque C.A."/>
            <person name="van der Lee T.A.J."/>
        </authorList>
    </citation>
    <scope>NUCLEOTIDE SEQUENCE [LARGE SCALE GENOMIC DNA]</scope>
    <source>
        <strain evidence="8 9">CBS 675.73</strain>
    </source>
</reference>
<dbReference type="PANTHER" id="PTHR31308">
    <property type="match status" value="1"/>
</dbReference>
<name>A0A507F5M3_9FUNG</name>
<dbReference type="PANTHER" id="PTHR31308:SF3">
    <property type="entry name" value="ENDOGLYCOCERAMIDASE"/>
    <property type="match status" value="1"/>
</dbReference>
<evidence type="ECO:0000256" key="1">
    <source>
        <dbReference type="ARBA" id="ARBA00005641"/>
    </source>
</evidence>
<dbReference type="GO" id="GO:1901136">
    <property type="term" value="P:carbohydrate derivative catabolic process"/>
    <property type="evidence" value="ECO:0007669"/>
    <property type="project" value="UniProtKB-ARBA"/>
</dbReference>
<accession>A0A507F5M3</accession>
<keyword evidence="2 4" id="KW-0378">Hydrolase</keyword>
<dbReference type="InterPro" id="IPR001547">
    <property type="entry name" value="Glyco_hydro_5"/>
</dbReference>
<evidence type="ECO:0000256" key="2">
    <source>
        <dbReference type="ARBA" id="ARBA00022801"/>
    </source>
</evidence>
<organism evidence="8 9">
    <name type="scientific">Chytriomyces confervae</name>
    <dbReference type="NCBI Taxonomy" id="246404"/>
    <lineage>
        <taxon>Eukaryota</taxon>
        <taxon>Fungi</taxon>
        <taxon>Fungi incertae sedis</taxon>
        <taxon>Chytridiomycota</taxon>
        <taxon>Chytridiomycota incertae sedis</taxon>
        <taxon>Chytridiomycetes</taxon>
        <taxon>Chytridiales</taxon>
        <taxon>Chytriomycetaceae</taxon>
        <taxon>Chytriomyces</taxon>
    </lineage>
</organism>
<protein>
    <recommendedName>
        <fullName evidence="10">Glycoside hydrolase family 5 domain-containing protein</fullName>
    </recommendedName>
</protein>
<feature type="chain" id="PRO_5021241593" description="Glycoside hydrolase family 5 domain-containing protein" evidence="5">
    <location>
        <begin position="26"/>
        <end position="577"/>
    </location>
</feature>
<evidence type="ECO:0000256" key="3">
    <source>
        <dbReference type="ARBA" id="ARBA00023295"/>
    </source>
</evidence>
<keyword evidence="3 4" id="KW-0326">Glycosidase</keyword>
<proteinExistence type="inferred from homology"/>
<dbReference type="Gene3D" id="3.20.20.80">
    <property type="entry name" value="Glycosidases"/>
    <property type="match status" value="1"/>
</dbReference>
<dbReference type="InterPro" id="IPR041036">
    <property type="entry name" value="GH5_C"/>
</dbReference>
<evidence type="ECO:0000256" key="4">
    <source>
        <dbReference type="RuleBase" id="RU361153"/>
    </source>
</evidence>
<evidence type="ECO:0000313" key="9">
    <source>
        <dbReference type="Proteomes" id="UP000320333"/>
    </source>
</evidence>
<sequence>MLSIGSRAWVAALLLLLLPALSCHAFPVDTPPPSGNVQSRPHHLYMDDARMDRLGLNQIHESHESDETDKPTDFSSLDNLSGMHELQRIVGTRNGALFVDEVGRSRIFHGTNVVFKAWPYVPDIRPDALPKFSFNDIDVAILRNHSTTAIRLGVMWAGVEPERGVFNQTYLDIMKSIVSMCSDAGIYVLLDFHQDIFSERFCGEGVPLWAANPRSGRFAFPFPLDKAYPVDERGIPSQEDCHRHDWATYQATPPVSEAYQRLYDNYDGYRDAFVEYWKLVAKEMLPFKNVLGYDLINEPWNGNIGKDPSLSSPIVANRKNLQPFYDVIAEGIRTVDPNAIIFFESVTTIQKTVGFQRVPGGSDFASKSVLSYHYYSTVQKQYNLRDTIGFRVNQAAELQCGSMLTEFEMGNGDGADHGSNVPAVINTARDADSYFMSYTGWEYTNYVPMTGTNNGIRNPETGAVRPGMAAAFSRTYAHAIAGTPTFMEFIDETGEFTLRFTYSGGRGLAGVTEIRTNFGIHYPQGYVVRIEGGRFKSIAEREGKDSRGSIFIVPDTTSDEEGGAVEGDEVTVVVART</sequence>
<dbReference type="Gene3D" id="2.60.40.1180">
    <property type="entry name" value="Golgi alpha-mannosidase II"/>
    <property type="match status" value="1"/>
</dbReference>
<evidence type="ECO:0000259" key="6">
    <source>
        <dbReference type="Pfam" id="PF00150"/>
    </source>
</evidence>
<dbReference type="GO" id="GO:0016042">
    <property type="term" value="P:lipid catabolic process"/>
    <property type="evidence" value="ECO:0007669"/>
    <property type="project" value="UniProtKB-ARBA"/>
</dbReference>
<comment type="caution">
    <text evidence="8">The sequence shown here is derived from an EMBL/GenBank/DDBJ whole genome shotgun (WGS) entry which is preliminary data.</text>
</comment>
<dbReference type="EMBL" id="QEAP01000248">
    <property type="protein sequence ID" value="TPX71591.1"/>
    <property type="molecule type" value="Genomic_DNA"/>
</dbReference>
<dbReference type="InterPro" id="IPR013780">
    <property type="entry name" value="Glyco_hydro_b"/>
</dbReference>
<feature type="domain" description="Glycoside hydrolase family 5 C-terminal" evidence="7">
    <location>
        <begin position="474"/>
        <end position="547"/>
    </location>
</feature>
<dbReference type="AlphaFoldDB" id="A0A507F5M3"/>
<dbReference type="InterPro" id="IPR052066">
    <property type="entry name" value="Glycosphingolipid_Hydrolases"/>
</dbReference>
<evidence type="ECO:0000259" key="7">
    <source>
        <dbReference type="Pfam" id="PF18564"/>
    </source>
</evidence>
<dbReference type="GO" id="GO:0004553">
    <property type="term" value="F:hydrolase activity, hydrolyzing O-glycosyl compounds"/>
    <property type="evidence" value="ECO:0007669"/>
    <property type="project" value="InterPro"/>
</dbReference>
<dbReference type="SUPFAM" id="SSF51445">
    <property type="entry name" value="(Trans)glycosidases"/>
    <property type="match status" value="1"/>
</dbReference>
<gene>
    <name evidence="8" type="ORF">CcCBS67573_g06144</name>
</gene>
<keyword evidence="9" id="KW-1185">Reference proteome</keyword>
<dbReference type="OrthoDB" id="1887033at2759"/>
<evidence type="ECO:0000313" key="8">
    <source>
        <dbReference type="EMBL" id="TPX71591.1"/>
    </source>
</evidence>
<keyword evidence="5" id="KW-0732">Signal</keyword>
<dbReference type="Pfam" id="PF00150">
    <property type="entry name" value="Cellulase"/>
    <property type="match status" value="1"/>
</dbReference>
<evidence type="ECO:0008006" key="10">
    <source>
        <dbReference type="Google" id="ProtNLM"/>
    </source>
</evidence>
<dbReference type="InterPro" id="IPR017853">
    <property type="entry name" value="GH"/>
</dbReference>
<evidence type="ECO:0000256" key="5">
    <source>
        <dbReference type="SAM" id="SignalP"/>
    </source>
</evidence>
<feature type="signal peptide" evidence="5">
    <location>
        <begin position="1"/>
        <end position="25"/>
    </location>
</feature>
<comment type="similarity">
    <text evidence="1 4">Belongs to the glycosyl hydrolase 5 (cellulase A) family.</text>
</comment>
<feature type="domain" description="Glycoside hydrolase family 5" evidence="6">
    <location>
        <begin position="143"/>
        <end position="445"/>
    </location>
</feature>
<dbReference type="GO" id="GO:0000272">
    <property type="term" value="P:polysaccharide catabolic process"/>
    <property type="evidence" value="ECO:0007669"/>
    <property type="project" value="InterPro"/>
</dbReference>
<dbReference type="Proteomes" id="UP000320333">
    <property type="component" value="Unassembled WGS sequence"/>
</dbReference>